<dbReference type="GO" id="GO:0008168">
    <property type="term" value="F:methyltransferase activity"/>
    <property type="evidence" value="ECO:0007669"/>
    <property type="project" value="UniProtKB-KW"/>
</dbReference>
<dbReference type="KEGG" id="cpor:BED41_02830"/>
<evidence type="ECO:0000256" key="2">
    <source>
        <dbReference type="ARBA" id="ARBA00022603"/>
    </source>
</evidence>
<dbReference type="Proteomes" id="UP000093044">
    <property type="component" value="Chromosome"/>
</dbReference>
<protein>
    <submittedName>
        <fullName evidence="7">Cyclopropane-fatty-acyl-phospholipid synthase</fullName>
    </submittedName>
</protein>
<dbReference type="InterPro" id="IPR029063">
    <property type="entry name" value="SAM-dependent_MTases_sf"/>
</dbReference>
<name>A0A1B2I2B9_9BACT</name>
<feature type="active site" evidence="6">
    <location>
        <position position="340"/>
    </location>
</feature>
<dbReference type="NCBIfam" id="NF008686">
    <property type="entry name" value="PRK11705.1"/>
    <property type="match status" value="1"/>
</dbReference>
<evidence type="ECO:0000313" key="8">
    <source>
        <dbReference type="Proteomes" id="UP000093044"/>
    </source>
</evidence>
<keyword evidence="5" id="KW-0443">Lipid metabolism</keyword>
<organism evidence="7 8">
    <name type="scientific">Cloacibacillus porcorum</name>
    <dbReference type="NCBI Taxonomy" id="1197717"/>
    <lineage>
        <taxon>Bacteria</taxon>
        <taxon>Thermotogati</taxon>
        <taxon>Synergistota</taxon>
        <taxon>Synergistia</taxon>
        <taxon>Synergistales</taxon>
        <taxon>Synergistaceae</taxon>
        <taxon>Cloacibacillus</taxon>
    </lineage>
</organism>
<reference evidence="7" key="1">
    <citation type="submission" date="2016-08" db="EMBL/GenBank/DDBJ databases">
        <title>Complete genome of Cloacibacillus porcorum.</title>
        <authorList>
            <person name="Looft T."/>
            <person name="Bayles D.O."/>
            <person name="Alt D.P."/>
        </authorList>
    </citation>
    <scope>NUCLEOTIDE SEQUENCE [LARGE SCALE GENOMIC DNA]</scope>
    <source>
        <strain evidence="7">CL-84</strain>
    </source>
</reference>
<dbReference type="AlphaFoldDB" id="A0A1B2I2B9"/>
<dbReference type="RefSeq" id="WP_066742860.1">
    <property type="nucleotide sequence ID" value="NZ_CP016757.1"/>
</dbReference>
<evidence type="ECO:0000256" key="4">
    <source>
        <dbReference type="ARBA" id="ARBA00022691"/>
    </source>
</evidence>
<dbReference type="GeneID" id="83056787"/>
<proteinExistence type="inferred from homology"/>
<dbReference type="SUPFAM" id="SSF53335">
    <property type="entry name" value="S-adenosyl-L-methionine-dependent methyltransferases"/>
    <property type="match status" value="1"/>
</dbReference>
<keyword evidence="3" id="KW-0808">Transferase</keyword>
<dbReference type="STRING" id="1197717.BED41_02830"/>
<keyword evidence="8" id="KW-1185">Reference proteome</keyword>
<evidence type="ECO:0000256" key="3">
    <source>
        <dbReference type="ARBA" id="ARBA00022679"/>
    </source>
</evidence>
<keyword evidence="4" id="KW-0949">S-adenosyl-L-methionine</keyword>
<evidence type="ECO:0000313" key="7">
    <source>
        <dbReference type="EMBL" id="ANZ44118.1"/>
    </source>
</evidence>
<dbReference type="InterPro" id="IPR050723">
    <property type="entry name" value="CFA/CMAS"/>
</dbReference>
<dbReference type="PANTHER" id="PTHR43667">
    <property type="entry name" value="CYCLOPROPANE-FATTY-ACYL-PHOSPHOLIPID SYNTHASE"/>
    <property type="match status" value="1"/>
</dbReference>
<dbReference type="CDD" id="cd02440">
    <property type="entry name" value="AdoMet_MTases"/>
    <property type="match status" value="1"/>
</dbReference>
<dbReference type="PANTHER" id="PTHR43667:SF1">
    <property type="entry name" value="CYCLOPROPANE-FATTY-ACYL-PHOSPHOLIPID SYNTHASE"/>
    <property type="match status" value="1"/>
</dbReference>
<dbReference type="OrthoDB" id="9782855at2"/>
<sequence length="371" mass="42458">MLPASVQQKLTSAGIEINGPHDWDPQINNEAFYGRVIAEKNLGLGEAYMDGWWNCKRLDELLCRIIKCGVEYDIKGNLRYALLLLPMKLLNMQSRSRSHKVAEEHYDIGNDLFFSFLDPLHQYSCAYFKDTADLASAQVNKLELIADKLELQEGDRLLDIGCGWGGLAKYMAARRGCRVTAVNISKEQLAFAKEDCRGLPVKFLDCDYRDIDGEYDKIVSVGMFEHVGSKNFRTYMKVVYRLLRKNGLFLLHTIGGNRSGVNCDRWLNRYIFPNGALPSAAQIAAAAEGLFVIEDLHNFGSHYDKTLMSWYRNFTKAWPAFAERYGERFQRMWSYYLLSCAGAFRSRAIQLFQVVMTREGDAREQPLVTLR</sequence>
<accession>A0A1B2I2B9</accession>
<comment type="similarity">
    <text evidence="1">Belongs to the CFA/CMAS family.</text>
</comment>
<evidence type="ECO:0000256" key="1">
    <source>
        <dbReference type="ARBA" id="ARBA00010815"/>
    </source>
</evidence>
<dbReference type="GO" id="GO:0008610">
    <property type="term" value="P:lipid biosynthetic process"/>
    <property type="evidence" value="ECO:0007669"/>
    <property type="project" value="InterPro"/>
</dbReference>
<gene>
    <name evidence="7" type="ORF">BED41_02830</name>
</gene>
<evidence type="ECO:0000256" key="5">
    <source>
        <dbReference type="ARBA" id="ARBA00023098"/>
    </source>
</evidence>
<dbReference type="EMBL" id="CP016757">
    <property type="protein sequence ID" value="ANZ44118.1"/>
    <property type="molecule type" value="Genomic_DNA"/>
</dbReference>
<dbReference type="PIRSF" id="PIRSF003085">
    <property type="entry name" value="CMAS"/>
    <property type="match status" value="1"/>
</dbReference>
<evidence type="ECO:0000256" key="6">
    <source>
        <dbReference type="PIRSR" id="PIRSR003085-1"/>
    </source>
</evidence>
<keyword evidence="2" id="KW-0489">Methyltransferase</keyword>
<dbReference type="InterPro" id="IPR003333">
    <property type="entry name" value="CMAS"/>
</dbReference>
<dbReference type="Gene3D" id="3.40.50.150">
    <property type="entry name" value="Vaccinia Virus protein VP39"/>
    <property type="match status" value="1"/>
</dbReference>
<dbReference type="GO" id="GO:0032259">
    <property type="term" value="P:methylation"/>
    <property type="evidence" value="ECO:0007669"/>
    <property type="project" value="UniProtKB-KW"/>
</dbReference>
<dbReference type="Pfam" id="PF02353">
    <property type="entry name" value="CMAS"/>
    <property type="match status" value="1"/>
</dbReference>